<reference evidence="1" key="1">
    <citation type="journal article" date="2012" name="PLoS ONE">
        <title>Gene sets for utilization of primary and secondary nutrition supplies in the distal gut of endangered iberian lynx.</title>
        <authorList>
            <person name="Alcaide M."/>
            <person name="Messina E."/>
            <person name="Richter M."/>
            <person name="Bargiela R."/>
            <person name="Peplies J."/>
            <person name="Huws S.A."/>
            <person name="Newbold C.J."/>
            <person name="Golyshin P.N."/>
            <person name="Simon M.A."/>
            <person name="Lopez G."/>
            <person name="Yakimov M.M."/>
            <person name="Ferrer M."/>
        </authorList>
    </citation>
    <scope>NUCLEOTIDE SEQUENCE</scope>
</reference>
<evidence type="ECO:0000313" key="1">
    <source>
        <dbReference type="EMBL" id="EJX07601.1"/>
    </source>
</evidence>
<dbReference type="AlphaFoldDB" id="J9D4L9"/>
<dbReference type="EMBL" id="AMCI01000842">
    <property type="protein sequence ID" value="EJX07601.1"/>
    <property type="molecule type" value="Genomic_DNA"/>
</dbReference>
<name>J9D4L9_9ZZZZ</name>
<organism evidence="1">
    <name type="scientific">gut metagenome</name>
    <dbReference type="NCBI Taxonomy" id="749906"/>
    <lineage>
        <taxon>unclassified sequences</taxon>
        <taxon>metagenomes</taxon>
        <taxon>organismal metagenomes</taxon>
    </lineage>
</organism>
<proteinExistence type="predicted"/>
<gene>
    <name evidence="1" type="ORF">EVA_04289</name>
</gene>
<protein>
    <submittedName>
        <fullName evidence="1">Uncharacterized protein</fullName>
    </submittedName>
</protein>
<accession>J9D4L9</accession>
<comment type="caution">
    <text evidence="1">The sequence shown here is derived from an EMBL/GenBank/DDBJ whole genome shotgun (WGS) entry which is preliminary data.</text>
</comment>
<sequence>MTLHGFFGKADSLFKLAFFPGIKGLNRSMVAHHTRPDFTGLTFLIRQCHIVGNCFLSHDKLLLDCLSPGYGGSAYTVRSG</sequence>